<evidence type="ECO:0000313" key="2">
    <source>
        <dbReference type="EMBL" id="CDW72115.1"/>
    </source>
</evidence>
<proteinExistence type="predicted"/>
<keyword evidence="1" id="KW-1133">Transmembrane helix</keyword>
<dbReference type="OrthoDB" id="1705416at2759"/>
<dbReference type="InterPro" id="IPR036983">
    <property type="entry name" value="AIM24_sf"/>
</dbReference>
<accession>A0A077ZRY0</accession>
<dbReference type="EMBL" id="CCKQ01001020">
    <property type="protein sequence ID" value="CDW72115.1"/>
    <property type="molecule type" value="Genomic_DNA"/>
</dbReference>
<dbReference type="AlphaFoldDB" id="A0A077ZRY0"/>
<dbReference type="PANTHER" id="PTHR43657">
    <property type="entry name" value="TRYPTOPHAN RNA-BINDING ATTENUATOR PROTEIN-LIKE PROTEIN"/>
    <property type="match status" value="1"/>
</dbReference>
<dbReference type="Pfam" id="PF01987">
    <property type="entry name" value="AIM24"/>
    <property type="match status" value="1"/>
</dbReference>
<keyword evidence="3" id="KW-1185">Reference proteome</keyword>
<gene>
    <name evidence="2" type="primary">Contig5131.g5499</name>
    <name evidence="2" type="ORF">STYLEM_1069</name>
</gene>
<dbReference type="SUPFAM" id="SSF51219">
    <property type="entry name" value="TRAP-like"/>
    <property type="match status" value="1"/>
</dbReference>
<organism evidence="2 3">
    <name type="scientific">Stylonychia lemnae</name>
    <name type="common">Ciliate</name>
    <dbReference type="NCBI Taxonomy" id="5949"/>
    <lineage>
        <taxon>Eukaryota</taxon>
        <taxon>Sar</taxon>
        <taxon>Alveolata</taxon>
        <taxon>Ciliophora</taxon>
        <taxon>Intramacronucleata</taxon>
        <taxon>Spirotrichea</taxon>
        <taxon>Stichotrichia</taxon>
        <taxon>Sporadotrichida</taxon>
        <taxon>Oxytrichidae</taxon>
        <taxon>Stylonychinae</taxon>
        <taxon>Stylonychia</taxon>
    </lineage>
</organism>
<protein>
    <submittedName>
        <fullName evidence="2">Uncharacterized protein</fullName>
    </submittedName>
</protein>
<dbReference type="InterPro" id="IPR002838">
    <property type="entry name" value="AIM24"/>
</dbReference>
<dbReference type="InterPro" id="IPR016031">
    <property type="entry name" value="Trp_RNA-bd_attenuator-like_dom"/>
</dbReference>
<keyword evidence="1" id="KW-0812">Transmembrane</keyword>
<dbReference type="PANTHER" id="PTHR43657:SF1">
    <property type="entry name" value="ALTERED INHERITANCE OF MITOCHONDRIA PROTEIN 24, MITOCHONDRIAL"/>
    <property type="match status" value="1"/>
</dbReference>
<keyword evidence="1" id="KW-0472">Membrane</keyword>
<dbReference type="OMA" id="QLIFIKT"/>
<evidence type="ECO:0000256" key="1">
    <source>
        <dbReference type="SAM" id="Phobius"/>
    </source>
</evidence>
<evidence type="ECO:0000313" key="3">
    <source>
        <dbReference type="Proteomes" id="UP000039865"/>
    </source>
</evidence>
<dbReference type="Gene3D" id="3.60.160.10">
    <property type="entry name" value="Mitochondrial biogenesis AIM24"/>
    <property type="match status" value="1"/>
</dbReference>
<feature type="transmembrane region" description="Helical" evidence="1">
    <location>
        <begin position="233"/>
        <end position="253"/>
    </location>
</feature>
<reference evidence="2 3" key="1">
    <citation type="submission" date="2014-06" db="EMBL/GenBank/DDBJ databases">
        <authorList>
            <person name="Swart Estienne"/>
        </authorList>
    </citation>
    <scope>NUCLEOTIDE SEQUENCE [LARGE SCALE GENOMIC DNA]</scope>
    <source>
        <strain evidence="2 3">130c</strain>
    </source>
</reference>
<dbReference type="InParanoid" id="A0A077ZRY0"/>
<name>A0A077ZRY0_STYLE</name>
<sequence length="259" mass="29866">MNELINQKRYQESVSYQILGGERQTLQLVLMPGQSVITKKDATLFSSDNITSRNIVNSWLLRLYNWIALKRQEVCLEIKNDSGSIGYVGLQVMKGRVIIIDNEVTEKMVVKEKYVLAHTYNIELSPYTQHQSTEEKTVSEKFRDLSLPSQELIFLQSQSNFIEKTLGANEKIKIRPECLVAFSQTVSIQRDLGNGVVQNFSSRSKFVNVTGPGLLYIDMQVGNRFFKKDQMSLYAIVLYFMLYFLMFILMTLGRDIERN</sequence>
<dbReference type="Proteomes" id="UP000039865">
    <property type="component" value="Unassembled WGS sequence"/>
</dbReference>